<dbReference type="Proteomes" id="UP000095286">
    <property type="component" value="Unplaced"/>
</dbReference>
<dbReference type="WBParaSite" id="RSKR_0000254800.1">
    <property type="protein sequence ID" value="RSKR_0000254800.1"/>
    <property type="gene ID" value="RSKR_0000254800"/>
</dbReference>
<name>A0AC35TNM3_9BILA</name>
<evidence type="ECO:0000313" key="2">
    <source>
        <dbReference type="WBParaSite" id="RSKR_0000254800.1"/>
    </source>
</evidence>
<accession>A0AC35TNM3</accession>
<evidence type="ECO:0000313" key="1">
    <source>
        <dbReference type="Proteomes" id="UP000095286"/>
    </source>
</evidence>
<sequence length="354" mass="36182">MKSNNEDIFPRIAGILAVAVSVVALVSSLIFMPSLVWKVQNIQNNIKLDSHEFRIIADEAWANLLRLRESSDHRIKRNSYNDAYSGGSSKNGFLTDYSGSQGVDAFQTGGPTCSCNKKNNCPRGPPGENGIPGEDGTDGIPGLPGAPGLSGIAPPVIMDANAGCRVCPPGPRGATGFPGEAGPQGQVGIPGTPGKPGQDGRQGYPGNPGLPGDTGAPGKLGLQGYPGRDGVLGMKGEKGSRGAPGKIGSKGEIGFPGNDGSPGENGEQGKQGLRGAKGREGNAGNQGMPGIQGEPGAAAMYCKCPSRSLGVSRPAVTAGYDMQAPASAPVEQQSHSTYSNDGEMSRSGYARRKI</sequence>
<protein>
    <submittedName>
        <fullName evidence="2">Col_cuticle_N domain-containing protein</fullName>
    </submittedName>
</protein>
<organism evidence="1 2">
    <name type="scientific">Rhabditophanes sp. KR3021</name>
    <dbReference type="NCBI Taxonomy" id="114890"/>
    <lineage>
        <taxon>Eukaryota</taxon>
        <taxon>Metazoa</taxon>
        <taxon>Ecdysozoa</taxon>
        <taxon>Nematoda</taxon>
        <taxon>Chromadorea</taxon>
        <taxon>Rhabditida</taxon>
        <taxon>Tylenchina</taxon>
        <taxon>Panagrolaimomorpha</taxon>
        <taxon>Strongyloidoidea</taxon>
        <taxon>Alloionematidae</taxon>
        <taxon>Rhabditophanes</taxon>
    </lineage>
</organism>
<proteinExistence type="predicted"/>
<reference evidence="2" key="1">
    <citation type="submission" date="2016-11" db="UniProtKB">
        <authorList>
            <consortium name="WormBaseParasite"/>
        </authorList>
    </citation>
    <scope>IDENTIFICATION</scope>
    <source>
        <strain evidence="2">KR3021</strain>
    </source>
</reference>